<feature type="signal peptide" evidence="1">
    <location>
        <begin position="1"/>
        <end position="18"/>
    </location>
</feature>
<dbReference type="InterPro" id="IPR043749">
    <property type="entry name" value="DUF5694"/>
</dbReference>
<protein>
    <submittedName>
        <fullName evidence="2">Contig104, whole genome shotgun sequence</fullName>
    </submittedName>
</protein>
<dbReference type="STRING" id="1503925.TH53_21105"/>
<evidence type="ECO:0000313" key="2">
    <source>
        <dbReference type="EMBL" id="KIO75353.1"/>
    </source>
</evidence>
<keyword evidence="3" id="KW-1185">Reference proteome</keyword>
<reference evidence="2 3" key="1">
    <citation type="submission" date="2015-01" db="EMBL/GenBank/DDBJ databases">
        <title>Draft genome sequence of Pedobacter sp. NL19 isolated from sludge of an effluent treatment pond in an abandoned uranium mine.</title>
        <authorList>
            <person name="Santos T."/>
            <person name="Caetano T."/>
            <person name="Covas C."/>
            <person name="Cruz A."/>
            <person name="Mendo S."/>
        </authorList>
    </citation>
    <scope>NUCLEOTIDE SEQUENCE [LARGE SCALE GENOMIC DNA]</scope>
    <source>
        <strain evidence="2 3">NL19</strain>
    </source>
</reference>
<accession>A0A0D0F164</accession>
<dbReference type="Proteomes" id="UP000032049">
    <property type="component" value="Unassembled WGS sequence"/>
</dbReference>
<sequence length="280" mass="32798">MRLIFTAILSLCFTLSFSQTKSKTNVVLIGVYHFNNPGFDQGKINERNILSNENQNGLERITDKLLKTYKPSKVFVEYDYDKRDKLNEMYRLYKFAKPYYKKDTLKEDYYKRFYAENEIFQFGFRLSKKADNDLIYAMDYDKVPIRFDLIKSKISQNSALHFSNYQNEIAALENFMNDCVSKNSLENVLKCLNSDEQYRLNKGLYISFLNKLNKDSDFFGSELVAGWYKRNLIMYANIQNQVSASDKNIVIIVGAGHAAIMEDFIKADPKFNLIRIDKIL</sequence>
<gene>
    <name evidence="2" type="ORF">TH53_21105</name>
</gene>
<dbReference type="AlphaFoldDB" id="A0A0D0F164"/>
<dbReference type="Pfam" id="PF18950">
    <property type="entry name" value="DUF5694"/>
    <property type="match status" value="1"/>
</dbReference>
<organism evidence="2 3">
    <name type="scientific">Pedobacter lusitanus</name>
    <dbReference type="NCBI Taxonomy" id="1503925"/>
    <lineage>
        <taxon>Bacteria</taxon>
        <taxon>Pseudomonadati</taxon>
        <taxon>Bacteroidota</taxon>
        <taxon>Sphingobacteriia</taxon>
        <taxon>Sphingobacteriales</taxon>
        <taxon>Sphingobacteriaceae</taxon>
        <taxon>Pedobacter</taxon>
    </lineage>
</organism>
<evidence type="ECO:0000313" key="3">
    <source>
        <dbReference type="Proteomes" id="UP000032049"/>
    </source>
</evidence>
<name>A0A0D0F164_9SPHI</name>
<proteinExistence type="predicted"/>
<dbReference type="RefSeq" id="WP_041885246.1">
    <property type="nucleotide sequence ID" value="NZ_CP157278.1"/>
</dbReference>
<evidence type="ECO:0000256" key="1">
    <source>
        <dbReference type="SAM" id="SignalP"/>
    </source>
</evidence>
<keyword evidence="1" id="KW-0732">Signal</keyword>
<comment type="caution">
    <text evidence="2">The sequence shown here is derived from an EMBL/GenBank/DDBJ whole genome shotgun (WGS) entry which is preliminary data.</text>
</comment>
<dbReference type="OrthoDB" id="7055505at2"/>
<feature type="chain" id="PRO_5002226628" evidence="1">
    <location>
        <begin position="19"/>
        <end position="280"/>
    </location>
</feature>
<dbReference type="EMBL" id="JXRA01000104">
    <property type="protein sequence ID" value="KIO75353.1"/>
    <property type="molecule type" value="Genomic_DNA"/>
</dbReference>